<feature type="domain" description="MoaB/Mog" evidence="1">
    <location>
        <begin position="4"/>
        <end position="163"/>
    </location>
</feature>
<dbReference type="EMBL" id="JBHSZH010000005">
    <property type="protein sequence ID" value="MFC7080095.1"/>
    <property type="molecule type" value="Genomic_DNA"/>
</dbReference>
<comment type="caution">
    <text evidence="2">The sequence shown here is derived from an EMBL/GenBank/DDBJ whole genome shotgun (WGS) entry which is preliminary data.</text>
</comment>
<dbReference type="Pfam" id="PF00994">
    <property type="entry name" value="MoCF_biosynth"/>
    <property type="match status" value="1"/>
</dbReference>
<proteinExistence type="predicted"/>
<dbReference type="GeneID" id="79303323"/>
<dbReference type="Pfam" id="PF24102">
    <property type="entry name" value="FLAD1_M"/>
    <property type="match status" value="1"/>
</dbReference>
<dbReference type="InterPro" id="IPR001453">
    <property type="entry name" value="MoaB/Mog_dom"/>
</dbReference>
<reference evidence="2 3" key="1">
    <citation type="journal article" date="2019" name="Int. J. Syst. Evol. Microbiol.">
        <title>The Global Catalogue of Microorganisms (GCM) 10K type strain sequencing project: providing services to taxonomists for standard genome sequencing and annotation.</title>
        <authorList>
            <consortium name="The Broad Institute Genomics Platform"/>
            <consortium name="The Broad Institute Genome Sequencing Center for Infectious Disease"/>
            <person name="Wu L."/>
            <person name="Ma J."/>
        </authorList>
    </citation>
    <scope>NUCLEOTIDE SEQUENCE [LARGE SCALE GENOMIC DNA]</scope>
    <source>
        <strain evidence="2 3">DT72</strain>
    </source>
</reference>
<protein>
    <submittedName>
        <fullName evidence="2">Competence/damage-inducible protein A</fullName>
    </submittedName>
</protein>
<name>A0ABD5WL25_9EURY</name>
<dbReference type="Proteomes" id="UP001596407">
    <property type="component" value="Unassembled WGS sequence"/>
</dbReference>
<dbReference type="RefSeq" id="WP_276282089.1">
    <property type="nucleotide sequence ID" value="NZ_CP119809.1"/>
</dbReference>
<dbReference type="InterPro" id="IPR050101">
    <property type="entry name" value="CinA"/>
</dbReference>
<keyword evidence="3" id="KW-1185">Reference proteome</keyword>
<dbReference type="AlphaFoldDB" id="A0ABD5WL25"/>
<dbReference type="PANTHER" id="PTHR13939:SF0">
    <property type="entry name" value="NMN AMIDOHYDROLASE-LIKE PROTEIN YFAY"/>
    <property type="match status" value="1"/>
</dbReference>
<dbReference type="CDD" id="cd00885">
    <property type="entry name" value="cinA"/>
    <property type="match status" value="1"/>
</dbReference>
<dbReference type="InterPro" id="IPR036425">
    <property type="entry name" value="MoaB/Mog-like_dom_sf"/>
</dbReference>
<evidence type="ECO:0000313" key="2">
    <source>
        <dbReference type="EMBL" id="MFC7080095.1"/>
    </source>
</evidence>
<dbReference type="NCBIfam" id="TIGR00177">
    <property type="entry name" value="molyb_syn"/>
    <property type="match status" value="1"/>
</dbReference>
<dbReference type="SUPFAM" id="SSF53218">
    <property type="entry name" value="Molybdenum cofactor biosynthesis proteins"/>
    <property type="match status" value="1"/>
</dbReference>
<gene>
    <name evidence="2" type="ORF">ACFQJ6_08170</name>
</gene>
<evidence type="ECO:0000313" key="3">
    <source>
        <dbReference type="Proteomes" id="UP001596407"/>
    </source>
</evidence>
<dbReference type="PANTHER" id="PTHR13939">
    <property type="entry name" value="NICOTINAMIDE-NUCLEOTIDE AMIDOHYDROLASE PNCC"/>
    <property type="match status" value="1"/>
</dbReference>
<dbReference type="InterPro" id="IPR056596">
    <property type="entry name" value="FLAD1_M"/>
</dbReference>
<organism evidence="2 3">
    <name type="scientific">Halorussus caseinilyticus</name>
    <dbReference type="NCBI Taxonomy" id="3034025"/>
    <lineage>
        <taxon>Archaea</taxon>
        <taxon>Methanobacteriati</taxon>
        <taxon>Methanobacteriota</taxon>
        <taxon>Stenosarchaea group</taxon>
        <taxon>Halobacteria</taxon>
        <taxon>Halobacteriales</taxon>
        <taxon>Haladaptataceae</taxon>
        <taxon>Halorussus</taxon>
    </lineage>
</organism>
<dbReference type="SMART" id="SM00852">
    <property type="entry name" value="MoCF_biosynth"/>
    <property type="match status" value="1"/>
</dbReference>
<sequence>MQVALVTVGDELLAGDTVNTNAAWLGQRLADRGASVERVVVVPDREADIARVVNELRADYDAVLVTGGLGPTHDDLTMEGVAAAVGVPVEEHDDAVAWITDHTDYEHADLVEGTTHLPKGSRMLPNPEGVAPGCVVEGIYVLPGVPDEMEAMFESVADEFSGAYRHVRTVEADEPESALVDRLAEVRDRFDVTVGSYPGDHVRIKVQSTDEDELERAVSWLSERVEPTSN</sequence>
<evidence type="ECO:0000259" key="1">
    <source>
        <dbReference type="SMART" id="SM00852"/>
    </source>
</evidence>
<dbReference type="Gene3D" id="3.40.980.10">
    <property type="entry name" value="MoaB/Mog-like domain"/>
    <property type="match status" value="1"/>
</dbReference>
<accession>A0ABD5WL25</accession>